<dbReference type="EMBL" id="SCHB01000001">
    <property type="protein sequence ID" value="TBW73348.1"/>
    <property type="molecule type" value="Genomic_DNA"/>
</dbReference>
<evidence type="ECO:0000256" key="1">
    <source>
        <dbReference type="SAM" id="Phobius"/>
    </source>
</evidence>
<dbReference type="RefSeq" id="WP_002492293.1">
    <property type="nucleotide sequence ID" value="NZ_AP021848.1"/>
</dbReference>
<organism evidence="2 3">
    <name type="scientific">Staphylococcus lugdunensis</name>
    <dbReference type="NCBI Taxonomy" id="28035"/>
    <lineage>
        <taxon>Bacteria</taxon>
        <taxon>Bacillati</taxon>
        <taxon>Bacillota</taxon>
        <taxon>Bacilli</taxon>
        <taxon>Bacillales</taxon>
        <taxon>Staphylococcaceae</taxon>
        <taxon>Staphylococcus</taxon>
    </lineage>
</organism>
<name>A0A4Q9WD61_STALU</name>
<dbReference type="GeneID" id="58091409"/>
<sequence length="118" mass="13144">MIKELSLRGLKFSIIFGVLFFILNYFSGTRSSLSALSIRTILAILSFFVLYVGLFAIFNSEMRKVIYSTTLSISLVIFILLGGHFFTVKIGLIIGLIVGILAGAIWELIHNKRGGRVR</sequence>
<proteinExistence type="predicted"/>
<feature type="transmembrane region" description="Helical" evidence="1">
    <location>
        <begin position="65"/>
        <end position="86"/>
    </location>
</feature>
<reference evidence="2 3" key="1">
    <citation type="journal article" date="2019" name="Sci. Transl. Med.">
        <title>Quorum sensing between bacterial species on the skin protects against epidermal injury in atopic dermatitis.</title>
        <authorList>
            <person name="Williams M.R."/>
        </authorList>
    </citation>
    <scope>NUCLEOTIDE SEQUENCE [LARGE SCALE GENOMIC DNA]</scope>
    <source>
        <strain evidence="2 3">E7</strain>
    </source>
</reference>
<keyword evidence="1" id="KW-1133">Transmembrane helix</keyword>
<dbReference type="AlphaFoldDB" id="A0A4Q9WD61"/>
<evidence type="ECO:0000313" key="3">
    <source>
        <dbReference type="Proteomes" id="UP000293637"/>
    </source>
</evidence>
<feature type="transmembrane region" description="Helical" evidence="1">
    <location>
        <begin position="92"/>
        <end position="109"/>
    </location>
</feature>
<evidence type="ECO:0000313" key="2">
    <source>
        <dbReference type="EMBL" id="TBW73348.1"/>
    </source>
</evidence>
<comment type="caution">
    <text evidence="2">The sequence shown here is derived from an EMBL/GenBank/DDBJ whole genome shotgun (WGS) entry which is preliminary data.</text>
</comment>
<gene>
    <name evidence="2" type="ORF">EQ812_00675</name>
</gene>
<feature type="transmembrane region" description="Helical" evidence="1">
    <location>
        <begin position="38"/>
        <end position="58"/>
    </location>
</feature>
<accession>A0A4Q9WD61</accession>
<feature type="transmembrane region" description="Helical" evidence="1">
    <location>
        <begin position="9"/>
        <end position="26"/>
    </location>
</feature>
<protein>
    <submittedName>
        <fullName evidence="2">Uncharacterized protein</fullName>
    </submittedName>
</protein>
<dbReference type="Proteomes" id="UP000293637">
    <property type="component" value="Unassembled WGS sequence"/>
</dbReference>
<keyword evidence="1" id="KW-0812">Transmembrane</keyword>
<keyword evidence="1" id="KW-0472">Membrane</keyword>